<name>A0A917J0J0_9BACT</name>
<proteinExistence type="predicted"/>
<reference evidence="1" key="1">
    <citation type="journal article" date="2014" name="Int. J. Syst. Evol. Microbiol.">
        <title>Complete genome sequence of Corynebacterium casei LMG S-19264T (=DSM 44701T), isolated from a smear-ripened cheese.</title>
        <authorList>
            <consortium name="US DOE Joint Genome Institute (JGI-PGF)"/>
            <person name="Walter F."/>
            <person name="Albersmeier A."/>
            <person name="Kalinowski J."/>
            <person name="Ruckert C."/>
        </authorList>
    </citation>
    <scope>NUCLEOTIDE SEQUENCE</scope>
    <source>
        <strain evidence="1">CGMCC 1.15290</strain>
    </source>
</reference>
<dbReference type="Proteomes" id="UP000627292">
    <property type="component" value="Unassembled WGS sequence"/>
</dbReference>
<keyword evidence="2" id="KW-1185">Reference proteome</keyword>
<evidence type="ECO:0000313" key="1">
    <source>
        <dbReference type="EMBL" id="GGH73002.1"/>
    </source>
</evidence>
<dbReference type="NCBIfam" id="TIGR04131">
    <property type="entry name" value="Bac_Flav_CTERM"/>
    <property type="match status" value="1"/>
</dbReference>
<sequence>MSYQLFAQNECGGYWGDPLVNISFGAGSNPGPALAVATSVYTYTTSDCPGDGSYTVRNKSESCFYNDWHTVQQDHTGDKDGYFLLLNTSFVPNDFYLDTVRELCAATTYQFAAWVLNIITPAICDSNGVKPNINFRVEKTDGTVLYSFYTRDIEPNSLPTWKQYGFTFSSSEHNVVLRMSNVNAGGCGGDFAIDDITLRPCMAHVTIQLLDPDNLPENTGYRCKNTDTSLTFYSSFDAVYTNPAHVWQVSSDSAKTWLTIPGANASVFTQHFTAGEENALYLYRFLVGAKSNVAVPACLVQSNVDSVQLVTTPVVNAGADKNMVRGGYVQLEGSVDATAIQQYWTPTVFVADASLLLATVNPVESTLFTLHAVSVYGCGVATDDALVTVVAPPDIPNAFSPNHDGINDTWVIKDLAAFPSVEVTVFNRYGQKVFVSKGYGVPWNGLYNGRSLPTGTYYYIIDLKTKAPVWNGAVTILK</sequence>
<organism evidence="1 2">
    <name type="scientific">Filimonas zeae</name>
    <dbReference type="NCBI Taxonomy" id="1737353"/>
    <lineage>
        <taxon>Bacteria</taxon>
        <taxon>Pseudomonadati</taxon>
        <taxon>Bacteroidota</taxon>
        <taxon>Chitinophagia</taxon>
        <taxon>Chitinophagales</taxon>
        <taxon>Chitinophagaceae</taxon>
        <taxon>Filimonas</taxon>
    </lineage>
</organism>
<dbReference type="AlphaFoldDB" id="A0A917J0J0"/>
<comment type="caution">
    <text evidence="1">The sequence shown here is derived from an EMBL/GenBank/DDBJ whole genome shotgun (WGS) entry which is preliminary data.</text>
</comment>
<evidence type="ECO:0008006" key="3">
    <source>
        <dbReference type="Google" id="ProtNLM"/>
    </source>
</evidence>
<protein>
    <recommendedName>
        <fullName evidence="3">Gliding motility-associated C-terminal domain-containing protein</fullName>
    </recommendedName>
</protein>
<dbReference type="InterPro" id="IPR026341">
    <property type="entry name" value="T9SS_type_B"/>
</dbReference>
<gene>
    <name evidence="1" type="ORF">GCM10011379_34040</name>
</gene>
<dbReference type="RefSeq" id="WP_188954406.1">
    <property type="nucleotide sequence ID" value="NZ_BMIB01000003.1"/>
</dbReference>
<reference evidence="1" key="2">
    <citation type="submission" date="2020-09" db="EMBL/GenBank/DDBJ databases">
        <authorList>
            <person name="Sun Q."/>
            <person name="Zhou Y."/>
        </authorList>
    </citation>
    <scope>NUCLEOTIDE SEQUENCE</scope>
    <source>
        <strain evidence="1">CGMCC 1.15290</strain>
    </source>
</reference>
<dbReference type="Gene3D" id="2.60.120.200">
    <property type="match status" value="1"/>
</dbReference>
<evidence type="ECO:0000313" key="2">
    <source>
        <dbReference type="Proteomes" id="UP000627292"/>
    </source>
</evidence>
<accession>A0A917J0J0</accession>
<dbReference type="Pfam" id="PF13585">
    <property type="entry name" value="CHU_C"/>
    <property type="match status" value="1"/>
</dbReference>
<dbReference type="EMBL" id="BMIB01000003">
    <property type="protein sequence ID" value="GGH73002.1"/>
    <property type="molecule type" value="Genomic_DNA"/>
</dbReference>